<reference evidence="2" key="1">
    <citation type="submission" date="2023-03" db="EMBL/GenBank/DDBJ databases">
        <title>Massive genome expansion in bonnet fungi (Mycena s.s.) driven by repeated elements and novel gene families across ecological guilds.</title>
        <authorList>
            <consortium name="Lawrence Berkeley National Laboratory"/>
            <person name="Harder C.B."/>
            <person name="Miyauchi S."/>
            <person name="Viragh M."/>
            <person name="Kuo A."/>
            <person name="Thoen E."/>
            <person name="Andreopoulos B."/>
            <person name="Lu D."/>
            <person name="Skrede I."/>
            <person name="Drula E."/>
            <person name="Henrissat B."/>
            <person name="Morin E."/>
            <person name="Kohler A."/>
            <person name="Barry K."/>
            <person name="LaButti K."/>
            <person name="Morin E."/>
            <person name="Salamov A."/>
            <person name="Lipzen A."/>
            <person name="Mereny Z."/>
            <person name="Hegedus B."/>
            <person name="Baldrian P."/>
            <person name="Stursova M."/>
            <person name="Weitz H."/>
            <person name="Taylor A."/>
            <person name="Grigoriev I.V."/>
            <person name="Nagy L.G."/>
            <person name="Martin F."/>
            <person name="Kauserud H."/>
        </authorList>
    </citation>
    <scope>NUCLEOTIDE SEQUENCE</scope>
    <source>
        <strain evidence="2">CBHHK173m</strain>
    </source>
</reference>
<gene>
    <name evidence="2" type="ORF">B0H15DRAFT_944648</name>
    <name evidence="1" type="ORF">B0H15DRAFT_957954</name>
</gene>
<dbReference type="Proteomes" id="UP001222325">
    <property type="component" value="Unassembled WGS sequence"/>
</dbReference>
<dbReference type="EMBL" id="JARJCN010000139">
    <property type="protein sequence ID" value="KAJ7069028.1"/>
    <property type="molecule type" value="Genomic_DNA"/>
</dbReference>
<evidence type="ECO:0000313" key="3">
    <source>
        <dbReference type="Proteomes" id="UP001222325"/>
    </source>
</evidence>
<name>A0AAD6UHF1_9AGAR</name>
<dbReference type="EMBL" id="JARJCN010000007">
    <property type="protein sequence ID" value="KAJ7099243.1"/>
    <property type="molecule type" value="Genomic_DNA"/>
</dbReference>
<protein>
    <submittedName>
        <fullName evidence="2">Uncharacterized protein</fullName>
    </submittedName>
</protein>
<evidence type="ECO:0000313" key="2">
    <source>
        <dbReference type="EMBL" id="KAJ7099243.1"/>
    </source>
</evidence>
<sequence length="166" mass="19104">MVNNRQPVAPRKCFSRPLRSRHYSTLHQTPRFASTPTDIESSNPDTSRYPLVESNFSDAARQPWIHDFIVRLEHGRKTTRLRIFMKRGQALTPNAYANSIKGDVIMMRVAARDCTSVVNMRSTDSRLADFVFQAALERMTKFQGVRRTRLPNELIIKRVRAFPGSP</sequence>
<evidence type="ECO:0000313" key="1">
    <source>
        <dbReference type="EMBL" id="KAJ7069028.1"/>
    </source>
</evidence>
<comment type="caution">
    <text evidence="2">The sequence shown here is derived from an EMBL/GenBank/DDBJ whole genome shotgun (WGS) entry which is preliminary data.</text>
</comment>
<dbReference type="AlphaFoldDB" id="A0AAD6UHF1"/>
<organism evidence="2 3">
    <name type="scientific">Mycena belliarum</name>
    <dbReference type="NCBI Taxonomy" id="1033014"/>
    <lineage>
        <taxon>Eukaryota</taxon>
        <taxon>Fungi</taxon>
        <taxon>Dikarya</taxon>
        <taxon>Basidiomycota</taxon>
        <taxon>Agaricomycotina</taxon>
        <taxon>Agaricomycetes</taxon>
        <taxon>Agaricomycetidae</taxon>
        <taxon>Agaricales</taxon>
        <taxon>Marasmiineae</taxon>
        <taxon>Mycenaceae</taxon>
        <taxon>Mycena</taxon>
    </lineage>
</organism>
<proteinExistence type="predicted"/>
<keyword evidence="3" id="KW-1185">Reference proteome</keyword>
<accession>A0AAD6UHF1</accession>